<dbReference type="eggNOG" id="COG3706">
    <property type="taxonomic scope" value="Bacteria"/>
</dbReference>
<keyword evidence="3" id="KW-0175">Coiled coil</keyword>
<accession>A1K902</accession>
<sequence>MTRTPPSAFPPSRPGGDGRRPGTTAETGTAPEIAREALRQLAAQRVPPTPDNYRAFYHQIAGTAPEEVFPTRALKAIAGALPRSTPEAVRLARQFEEAVAAGQWPALKLAIVAICETRGEAQLAWGLLIRDLVGQLERNQQGFTRARKLESLQHVLAGSSADPAQLHMRLQGLLRSWGQAAEGEEEALPGGPAEQPAPAPDTSAPVVAPRAAIEVIGELLARVLTRGVAPVVAHEAELSAEVAVLAAEATSLADEGSALRYRERLDNFAARLAWYGDDQHAVRDALLTLLRLLVDNIRELVLDDNWLHGQLSVLAEAFTGELDIRMLDEVERRLRDVIDKQSHLKRQLSDAQQRLKTMLAGFIDRLASFSNTTGEFHDVLDQCATRISAAHDISELSDVVEQMLRETRNTQESARRSGEELAELREQVESANQHILRLQRELDETSELVRHDPLTGALNRKGLDEALAREIARARRHGSPLCLALLDVDNFKQLNDTYGHRAGDDALRHLFSVIREAVRPQDAVGRYGGEEFLIVLPDTDTEQAAAVVVRLQRELTRRFFLANSQKLLITFSAGIARLHADEDPQLAIDRADKAMYAAKRAGKNRVLIAA</sequence>
<dbReference type="CDD" id="cd01949">
    <property type="entry name" value="GGDEF"/>
    <property type="match status" value="1"/>
</dbReference>
<dbReference type="SMART" id="SM00267">
    <property type="entry name" value="GGDEF"/>
    <property type="match status" value="1"/>
</dbReference>
<dbReference type="InterPro" id="IPR050469">
    <property type="entry name" value="Diguanylate_Cyclase"/>
</dbReference>
<dbReference type="PROSITE" id="PS50887">
    <property type="entry name" value="GGDEF"/>
    <property type="match status" value="1"/>
</dbReference>
<evidence type="ECO:0000256" key="1">
    <source>
        <dbReference type="ARBA" id="ARBA00012528"/>
    </source>
</evidence>
<protein>
    <recommendedName>
        <fullName evidence="1">diguanylate cyclase</fullName>
        <ecNumber evidence="1">2.7.7.65</ecNumber>
    </recommendedName>
</protein>
<dbReference type="Pfam" id="PF00990">
    <property type="entry name" value="GGDEF"/>
    <property type="match status" value="1"/>
</dbReference>
<evidence type="ECO:0000259" key="5">
    <source>
        <dbReference type="PROSITE" id="PS50887"/>
    </source>
</evidence>
<dbReference type="EC" id="2.7.7.65" evidence="1"/>
<evidence type="ECO:0000256" key="4">
    <source>
        <dbReference type="SAM" id="MobiDB-lite"/>
    </source>
</evidence>
<organism evidence="6 7">
    <name type="scientific">Azoarcus sp. (strain BH72)</name>
    <dbReference type="NCBI Taxonomy" id="418699"/>
    <lineage>
        <taxon>Bacteria</taxon>
        <taxon>Pseudomonadati</taxon>
        <taxon>Pseudomonadota</taxon>
        <taxon>Betaproteobacteria</taxon>
        <taxon>Rhodocyclales</taxon>
        <taxon>Zoogloeaceae</taxon>
        <taxon>Azoarcus</taxon>
    </lineage>
</organism>
<dbReference type="Proteomes" id="UP000002588">
    <property type="component" value="Chromosome"/>
</dbReference>
<dbReference type="FunFam" id="3.30.70.270:FF:000001">
    <property type="entry name" value="Diguanylate cyclase domain protein"/>
    <property type="match status" value="1"/>
</dbReference>
<feature type="region of interest" description="Disordered" evidence="4">
    <location>
        <begin position="181"/>
        <end position="204"/>
    </location>
</feature>
<feature type="coiled-coil region" evidence="3">
    <location>
        <begin position="414"/>
        <end position="448"/>
    </location>
</feature>
<evidence type="ECO:0000313" key="7">
    <source>
        <dbReference type="Proteomes" id="UP000002588"/>
    </source>
</evidence>
<dbReference type="Gene3D" id="3.30.70.270">
    <property type="match status" value="1"/>
</dbReference>
<dbReference type="HOGENOM" id="CLU_029027_0_0_4"/>
<keyword evidence="7" id="KW-1185">Reference proteome</keyword>
<dbReference type="SUPFAM" id="SSF55073">
    <property type="entry name" value="Nucleotide cyclase"/>
    <property type="match status" value="1"/>
</dbReference>
<feature type="region of interest" description="Disordered" evidence="4">
    <location>
        <begin position="1"/>
        <end position="29"/>
    </location>
</feature>
<evidence type="ECO:0000256" key="2">
    <source>
        <dbReference type="ARBA" id="ARBA00034247"/>
    </source>
</evidence>
<feature type="domain" description="GGDEF" evidence="5">
    <location>
        <begin position="479"/>
        <end position="610"/>
    </location>
</feature>
<dbReference type="PANTHER" id="PTHR45138:SF9">
    <property type="entry name" value="DIGUANYLATE CYCLASE DGCM-RELATED"/>
    <property type="match status" value="1"/>
</dbReference>
<dbReference type="InterPro" id="IPR043128">
    <property type="entry name" value="Rev_trsase/Diguanyl_cyclase"/>
</dbReference>
<dbReference type="InterPro" id="IPR029787">
    <property type="entry name" value="Nucleotide_cyclase"/>
</dbReference>
<evidence type="ECO:0000313" key="6">
    <source>
        <dbReference type="EMBL" id="CAL95307.1"/>
    </source>
</evidence>
<dbReference type="PANTHER" id="PTHR45138">
    <property type="entry name" value="REGULATORY COMPONENTS OF SENSORY TRANSDUCTION SYSTEM"/>
    <property type="match status" value="1"/>
</dbReference>
<proteinExistence type="predicted"/>
<dbReference type="STRING" id="62928.azo2691"/>
<gene>
    <name evidence="6" type="ordered locus">azo2691</name>
</gene>
<dbReference type="InterPro" id="IPR000160">
    <property type="entry name" value="GGDEF_dom"/>
</dbReference>
<dbReference type="GO" id="GO:0052621">
    <property type="term" value="F:diguanylate cyclase activity"/>
    <property type="evidence" value="ECO:0007669"/>
    <property type="project" value="UniProtKB-EC"/>
</dbReference>
<dbReference type="EMBL" id="AM406670">
    <property type="protein sequence ID" value="CAL95307.1"/>
    <property type="molecule type" value="Genomic_DNA"/>
</dbReference>
<feature type="coiled-coil region" evidence="3">
    <location>
        <begin position="327"/>
        <end position="354"/>
    </location>
</feature>
<dbReference type="RefSeq" id="WP_011766417.1">
    <property type="nucleotide sequence ID" value="NC_008702.1"/>
</dbReference>
<comment type="catalytic activity">
    <reaction evidence="2">
        <text>2 GTP = 3',3'-c-di-GMP + 2 diphosphate</text>
        <dbReference type="Rhea" id="RHEA:24898"/>
        <dbReference type="ChEBI" id="CHEBI:33019"/>
        <dbReference type="ChEBI" id="CHEBI:37565"/>
        <dbReference type="ChEBI" id="CHEBI:58805"/>
        <dbReference type="EC" id="2.7.7.65"/>
    </reaction>
</comment>
<reference evidence="6 7" key="1">
    <citation type="journal article" date="2006" name="Nat. Biotechnol.">
        <title>Complete genome of the mutualistic, N2-fixing grass endophyte Azoarcus sp. strain BH72.</title>
        <authorList>
            <person name="Krause A."/>
            <person name="Ramakumar A."/>
            <person name="Bartels D."/>
            <person name="Battistoni F."/>
            <person name="Bekel T."/>
            <person name="Boch J."/>
            <person name="Boehm M."/>
            <person name="Friedrich F."/>
            <person name="Hurek T."/>
            <person name="Krause L."/>
            <person name="Linke B."/>
            <person name="McHardy A.C."/>
            <person name="Sarkar A."/>
            <person name="Schneiker S."/>
            <person name="Syed A.A."/>
            <person name="Thauer R."/>
            <person name="Vorhoelter F.-J."/>
            <person name="Weidner S."/>
            <person name="Puehler A."/>
            <person name="Reinhold-Hurek B."/>
            <person name="Kaiser O."/>
            <person name="Goesmann A."/>
        </authorList>
    </citation>
    <scope>NUCLEOTIDE SEQUENCE [LARGE SCALE GENOMIC DNA]</scope>
    <source>
        <strain evidence="6 7">BH72</strain>
    </source>
</reference>
<evidence type="ECO:0000256" key="3">
    <source>
        <dbReference type="SAM" id="Coils"/>
    </source>
</evidence>
<dbReference type="NCBIfam" id="TIGR00254">
    <property type="entry name" value="GGDEF"/>
    <property type="match status" value="1"/>
</dbReference>
<dbReference type="KEGG" id="azo:azo2691"/>
<dbReference type="AlphaFoldDB" id="A1K902"/>
<name>A1K902_AZOSB</name>